<name>F9VZB6_9ACTN</name>
<evidence type="ECO:0000259" key="1">
    <source>
        <dbReference type="Pfam" id="PF13581"/>
    </source>
</evidence>
<dbReference type="Pfam" id="PF13581">
    <property type="entry name" value="HATPase_c_2"/>
    <property type="match status" value="1"/>
</dbReference>
<dbReference type="Proteomes" id="UP000003558">
    <property type="component" value="Unassembled WGS sequence"/>
</dbReference>
<gene>
    <name evidence="2" type="ORF">GOALK_095_00390</name>
</gene>
<dbReference type="Gene3D" id="3.30.565.10">
    <property type="entry name" value="Histidine kinase-like ATPase, C-terminal domain"/>
    <property type="match status" value="1"/>
</dbReference>
<evidence type="ECO:0000313" key="3">
    <source>
        <dbReference type="Proteomes" id="UP000003558"/>
    </source>
</evidence>
<feature type="domain" description="Histidine kinase/HSP90-like ATPase" evidence="1">
    <location>
        <begin position="28"/>
        <end position="141"/>
    </location>
</feature>
<comment type="caution">
    <text evidence="2">The sequence shown here is derived from an EMBL/GenBank/DDBJ whole genome shotgun (WGS) entry which is preliminary data.</text>
</comment>
<sequence>MPSEIREATLMTENTGTRVLEEVTSDATLEHIHELLADLLRDCPVDDMDAMQFELALAEIGSNIVEHARDGSRVAMRLELEVAADRIEGRYSDDGHPARVDLDAVSLPDDFAERGRGLAIAIQILDELSYRRADGRNHWRLVRNRTA</sequence>
<dbReference type="AlphaFoldDB" id="F9VZB6"/>
<dbReference type="STRING" id="1027371.GOALK_095_00390"/>
<dbReference type="SUPFAM" id="SSF55874">
    <property type="entry name" value="ATPase domain of HSP90 chaperone/DNA topoisomerase II/histidine kinase"/>
    <property type="match status" value="1"/>
</dbReference>
<proteinExistence type="predicted"/>
<dbReference type="EMBL" id="BACI01000095">
    <property type="protein sequence ID" value="GAA13955.1"/>
    <property type="molecule type" value="Genomic_DNA"/>
</dbReference>
<evidence type="ECO:0000313" key="2">
    <source>
        <dbReference type="EMBL" id="GAA13955.1"/>
    </source>
</evidence>
<reference evidence="2 3" key="1">
    <citation type="submission" date="2011-05" db="EMBL/GenBank/DDBJ databases">
        <title>Whole genome shotgun sequence of Gordonia alkanivorans NBRC 16433.</title>
        <authorList>
            <person name="Hosoyama A."/>
            <person name="Nakamura S."/>
            <person name="Takarada H."/>
            <person name="Tsuchikane K."/>
            <person name="Yamazaki S."/>
            <person name="Fujita N."/>
        </authorList>
    </citation>
    <scope>NUCLEOTIDE SEQUENCE [LARGE SCALE GENOMIC DNA]</scope>
    <source>
        <strain evidence="2 3">NBRC 16433</strain>
    </source>
</reference>
<dbReference type="eggNOG" id="COG2172">
    <property type="taxonomic scope" value="Bacteria"/>
</dbReference>
<dbReference type="InterPro" id="IPR036890">
    <property type="entry name" value="HATPase_C_sf"/>
</dbReference>
<protein>
    <submittedName>
        <fullName evidence="2">Putative sigma factor regulation protein</fullName>
    </submittedName>
</protein>
<dbReference type="InterPro" id="IPR003594">
    <property type="entry name" value="HATPase_dom"/>
</dbReference>
<dbReference type="CDD" id="cd16936">
    <property type="entry name" value="HATPase_RsbW-like"/>
    <property type="match status" value="1"/>
</dbReference>
<organism evidence="2 3">
    <name type="scientific">Gordonia alkanivorans NBRC 16433</name>
    <dbReference type="NCBI Taxonomy" id="1027371"/>
    <lineage>
        <taxon>Bacteria</taxon>
        <taxon>Bacillati</taxon>
        <taxon>Actinomycetota</taxon>
        <taxon>Actinomycetes</taxon>
        <taxon>Mycobacteriales</taxon>
        <taxon>Gordoniaceae</taxon>
        <taxon>Gordonia</taxon>
    </lineage>
</organism>
<accession>F9VZB6</accession>